<gene>
    <name evidence="1" type="ORF">DOZ80_06275</name>
</gene>
<accession>A0A327NAQ9</accession>
<reference evidence="1 2" key="1">
    <citation type="submission" date="2018-06" db="EMBL/GenBank/DDBJ databases">
        <authorList>
            <person name="Zhirakovskaya E."/>
        </authorList>
    </citation>
    <scope>NUCLEOTIDE SEQUENCE [LARGE SCALE GENOMIC DNA]</scope>
    <source>
        <strain evidence="1 2">LY3</strain>
    </source>
</reference>
<organism evidence="1 2">
    <name type="scientific">Pseudomonas fluorescens</name>
    <dbReference type="NCBI Taxonomy" id="294"/>
    <lineage>
        <taxon>Bacteria</taxon>
        <taxon>Pseudomonadati</taxon>
        <taxon>Pseudomonadota</taxon>
        <taxon>Gammaproteobacteria</taxon>
        <taxon>Pseudomonadales</taxon>
        <taxon>Pseudomonadaceae</taxon>
        <taxon>Pseudomonas</taxon>
    </lineage>
</organism>
<dbReference type="AlphaFoldDB" id="A0A327NAQ9"/>
<dbReference type="Proteomes" id="UP000249493">
    <property type="component" value="Unassembled WGS sequence"/>
</dbReference>
<protein>
    <submittedName>
        <fullName evidence="1">Uncharacterized protein</fullName>
    </submittedName>
</protein>
<evidence type="ECO:0000313" key="1">
    <source>
        <dbReference type="EMBL" id="RAI71955.1"/>
    </source>
</evidence>
<dbReference type="EMBL" id="QLIN01000002">
    <property type="protein sequence ID" value="RAI71955.1"/>
    <property type="molecule type" value="Genomic_DNA"/>
</dbReference>
<proteinExistence type="predicted"/>
<comment type="caution">
    <text evidence="1">The sequence shown here is derived from an EMBL/GenBank/DDBJ whole genome shotgun (WGS) entry which is preliminary data.</text>
</comment>
<name>A0A327NAQ9_PSEFL</name>
<evidence type="ECO:0000313" key="2">
    <source>
        <dbReference type="Proteomes" id="UP000249493"/>
    </source>
</evidence>
<sequence length="71" mass="7610">MLIVWAERRRPAGGSKVLGVTLGTRHHDSARQSCADEAQAAVLAELNEGVRGFHAFNPNRGGEGWQAVGKN</sequence>